<organism evidence="2 3">
    <name type="scientific">Ataeniobius toweri</name>
    <dbReference type="NCBI Taxonomy" id="208326"/>
    <lineage>
        <taxon>Eukaryota</taxon>
        <taxon>Metazoa</taxon>
        <taxon>Chordata</taxon>
        <taxon>Craniata</taxon>
        <taxon>Vertebrata</taxon>
        <taxon>Euteleostomi</taxon>
        <taxon>Actinopterygii</taxon>
        <taxon>Neopterygii</taxon>
        <taxon>Teleostei</taxon>
        <taxon>Neoteleostei</taxon>
        <taxon>Acanthomorphata</taxon>
        <taxon>Ovalentaria</taxon>
        <taxon>Atherinomorphae</taxon>
        <taxon>Cyprinodontiformes</taxon>
        <taxon>Goodeidae</taxon>
        <taxon>Ataeniobius</taxon>
    </lineage>
</organism>
<sequence length="115" mass="13058">MAEAVGAAVKKPWKCWTDLSWRGMKATRREPIWEAQQTRKRVHGRQGNIHKNLYKQGFVFGLAGKAEHVAKKFQQHLTIPAANEENAASSHALQWRSSIQKRPLTTHNHKHTAGS</sequence>
<gene>
    <name evidence="2" type="ORF">ATANTOWER_016651</name>
</gene>
<keyword evidence="3" id="KW-1185">Reference proteome</keyword>
<proteinExistence type="predicted"/>
<dbReference type="EMBL" id="JAHUTI010042778">
    <property type="protein sequence ID" value="MED6246364.1"/>
    <property type="molecule type" value="Genomic_DNA"/>
</dbReference>
<accession>A0ABU7B7Z6</accession>
<reference evidence="2 3" key="1">
    <citation type="submission" date="2021-07" db="EMBL/GenBank/DDBJ databases">
        <authorList>
            <person name="Palmer J.M."/>
        </authorList>
    </citation>
    <scope>NUCLEOTIDE SEQUENCE [LARGE SCALE GENOMIC DNA]</scope>
    <source>
        <strain evidence="2 3">AT_MEX2019</strain>
        <tissue evidence="2">Muscle</tissue>
    </source>
</reference>
<dbReference type="Proteomes" id="UP001345963">
    <property type="component" value="Unassembled WGS sequence"/>
</dbReference>
<name>A0ABU7B7Z6_9TELE</name>
<evidence type="ECO:0000313" key="3">
    <source>
        <dbReference type="Proteomes" id="UP001345963"/>
    </source>
</evidence>
<feature type="compositionally biased region" description="Polar residues" evidence="1">
    <location>
        <begin position="91"/>
        <end position="106"/>
    </location>
</feature>
<comment type="caution">
    <text evidence="2">The sequence shown here is derived from an EMBL/GenBank/DDBJ whole genome shotgun (WGS) entry which is preliminary data.</text>
</comment>
<feature type="region of interest" description="Disordered" evidence="1">
    <location>
        <begin position="82"/>
        <end position="115"/>
    </location>
</feature>
<evidence type="ECO:0000313" key="2">
    <source>
        <dbReference type="EMBL" id="MED6246364.1"/>
    </source>
</evidence>
<protein>
    <submittedName>
        <fullName evidence="2">Uncharacterized protein</fullName>
    </submittedName>
</protein>
<evidence type="ECO:0000256" key="1">
    <source>
        <dbReference type="SAM" id="MobiDB-lite"/>
    </source>
</evidence>